<proteinExistence type="predicted"/>
<feature type="signal peptide" evidence="2">
    <location>
        <begin position="1"/>
        <end position="24"/>
    </location>
</feature>
<dbReference type="AlphaFoldDB" id="A0A9P9E9T3"/>
<evidence type="ECO:0000313" key="3">
    <source>
        <dbReference type="EMBL" id="KAH7133197.1"/>
    </source>
</evidence>
<evidence type="ECO:0000256" key="2">
    <source>
        <dbReference type="SAM" id="SignalP"/>
    </source>
</evidence>
<name>A0A9P9E9T3_9HYPO</name>
<keyword evidence="2" id="KW-0732">Signal</keyword>
<dbReference type="Proteomes" id="UP000717696">
    <property type="component" value="Unassembled WGS sequence"/>
</dbReference>
<reference evidence="3" key="1">
    <citation type="journal article" date="2021" name="Nat. Commun.">
        <title>Genetic determinants of endophytism in the Arabidopsis root mycobiome.</title>
        <authorList>
            <person name="Mesny F."/>
            <person name="Miyauchi S."/>
            <person name="Thiergart T."/>
            <person name="Pickel B."/>
            <person name="Atanasova L."/>
            <person name="Karlsson M."/>
            <person name="Huettel B."/>
            <person name="Barry K.W."/>
            <person name="Haridas S."/>
            <person name="Chen C."/>
            <person name="Bauer D."/>
            <person name="Andreopoulos W."/>
            <person name="Pangilinan J."/>
            <person name="LaButti K."/>
            <person name="Riley R."/>
            <person name="Lipzen A."/>
            <person name="Clum A."/>
            <person name="Drula E."/>
            <person name="Henrissat B."/>
            <person name="Kohler A."/>
            <person name="Grigoriev I.V."/>
            <person name="Martin F.M."/>
            <person name="Hacquard S."/>
        </authorList>
    </citation>
    <scope>NUCLEOTIDE SEQUENCE</scope>
    <source>
        <strain evidence="3">MPI-CAGE-AT-0021</strain>
    </source>
</reference>
<feature type="compositionally biased region" description="Polar residues" evidence="1">
    <location>
        <begin position="321"/>
        <end position="340"/>
    </location>
</feature>
<evidence type="ECO:0008006" key="5">
    <source>
        <dbReference type="Google" id="ProtNLM"/>
    </source>
</evidence>
<protein>
    <recommendedName>
        <fullName evidence="5">Secreted protein</fullName>
    </recommendedName>
</protein>
<accession>A0A9P9E9T3</accession>
<feature type="region of interest" description="Disordered" evidence="1">
    <location>
        <begin position="318"/>
        <end position="341"/>
    </location>
</feature>
<comment type="caution">
    <text evidence="3">The sequence shown here is derived from an EMBL/GenBank/DDBJ whole genome shotgun (WGS) entry which is preliminary data.</text>
</comment>
<evidence type="ECO:0000256" key="1">
    <source>
        <dbReference type="SAM" id="MobiDB-lite"/>
    </source>
</evidence>
<gene>
    <name evidence="3" type="ORF">B0J13DRAFT_529118</name>
</gene>
<feature type="region of interest" description="Disordered" evidence="1">
    <location>
        <begin position="356"/>
        <end position="396"/>
    </location>
</feature>
<feature type="region of interest" description="Disordered" evidence="1">
    <location>
        <begin position="411"/>
        <end position="452"/>
    </location>
</feature>
<keyword evidence="4" id="KW-1185">Reference proteome</keyword>
<feature type="region of interest" description="Disordered" evidence="1">
    <location>
        <begin position="138"/>
        <end position="160"/>
    </location>
</feature>
<dbReference type="EMBL" id="JAGMUU010000018">
    <property type="protein sequence ID" value="KAH7133197.1"/>
    <property type="molecule type" value="Genomic_DNA"/>
</dbReference>
<feature type="compositionally biased region" description="Basic residues" evidence="1">
    <location>
        <begin position="140"/>
        <end position="153"/>
    </location>
</feature>
<evidence type="ECO:0000313" key="4">
    <source>
        <dbReference type="Proteomes" id="UP000717696"/>
    </source>
</evidence>
<sequence length="495" mass="53738">MALACTRAVIVTLFLDFLSIGGCSQSSTAAGACSPCSVMLHAVIASCGWTSQPLTGITDAPWLVRSATTDHHRPQLARDWGEGRMAWSLERWAVGRSAMGSEGGKGGVNDQSLSCLADPSRARPRGLRRWIAGSDALATHHQRRGDARRRRQSSPRPRVEEAHIRVFDDGSGWVIGVSWRAAKRRGLATPARPAMGRVHPSFDATLLGLPTAWPPLRLSSSGVFVAPLRLVPIPGCRVLSGVVWPCETFSEPVLSLAVTELIVPWRIRWLPVSSLVLHSTNTAAQPMHVPWVLVERPLFRSFALSLFRATVDPLRKDIRGSSWTGKGQDSARSQRMTDPGQQELIPSARSARWLNLNSGSGSPVIDPSPWRRTRRGPSSQTFRLPDSRLSPRTNGQPYSCLAGSVIHSQATRRPLVGHSQATRRPLAVSRRTRSPTGSPKAPKRDPQTCPGVRVSCTESRHSGHSAVLPICPDVPDFTANPVACSAIPHPLLPPL</sequence>
<organism evidence="3 4">
    <name type="scientific">Dactylonectria estremocensis</name>
    <dbReference type="NCBI Taxonomy" id="1079267"/>
    <lineage>
        <taxon>Eukaryota</taxon>
        <taxon>Fungi</taxon>
        <taxon>Dikarya</taxon>
        <taxon>Ascomycota</taxon>
        <taxon>Pezizomycotina</taxon>
        <taxon>Sordariomycetes</taxon>
        <taxon>Hypocreomycetidae</taxon>
        <taxon>Hypocreales</taxon>
        <taxon>Nectriaceae</taxon>
        <taxon>Dactylonectria</taxon>
    </lineage>
</organism>
<dbReference type="PROSITE" id="PS51257">
    <property type="entry name" value="PROKAR_LIPOPROTEIN"/>
    <property type="match status" value="1"/>
</dbReference>
<feature type="chain" id="PRO_5040134680" description="Secreted protein" evidence="2">
    <location>
        <begin position="25"/>
        <end position="495"/>
    </location>
</feature>